<dbReference type="KEGG" id="pgu:PGUG_00818"/>
<dbReference type="Gene3D" id="1.20.120.1900">
    <property type="entry name" value="Gamma-tubulin complex, C-terminal domain"/>
    <property type="match status" value="1"/>
</dbReference>
<dbReference type="InterPro" id="IPR041470">
    <property type="entry name" value="GCP_N"/>
</dbReference>
<dbReference type="GO" id="GO:0000922">
    <property type="term" value="C:spindle pole"/>
    <property type="evidence" value="ECO:0007669"/>
    <property type="project" value="InterPro"/>
</dbReference>
<dbReference type="Pfam" id="PF04130">
    <property type="entry name" value="GCP_C_terminal"/>
    <property type="match status" value="1"/>
</dbReference>
<dbReference type="OMA" id="LWRIKKN"/>
<evidence type="ECO:0000256" key="5">
    <source>
        <dbReference type="RuleBase" id="RU363050"/>
    </source>
</evidence>
<evidence type="ECO:0000256" key="4">
    <source>
        <dbReference type="ARBA" id="ARBA00023212"/>
    </source>
</evidence>
<dbReference type="GO" id="GO:0005816">
    <property type="term" value="C:spindle pole body"/>
    <property type="evidence" value="ECO:0007669"/>
    <property type="project" value="UniProtKB-ARBA"/>
</dbReference>
<dbReference type="InParanoid" id="A5DC13"/>
<keyword evidence="3 5" id="KW-0493">Microtubule</keyword>
<dbReference type="HOGENOM" id="CLU_333507_0_0_1"/>
<comment type="similarity">
    <text evidence="1 5">Belongs to the TUBGCP family.</text>
</comment>
<accession>A5DC13</accession>
<dbReference type="OrthoDB" id="5860513at2759"/>
<dbReference type="GO" id="GO:0031122">
    <property type="term" value="P:cytoplasmic microtubule organization"/>
    <property type="evidence" value="ECO:0007669"/>
    <property type="project" value="TreeGrafter"/>
</dbReference>
<evidence type="ECO:0000256" key="1">
    <source>
        <dbReference type="ARBA" id="ARBA00010337"/>
    </source>
</evidence>
<protein>
    <recommendedName>
        <fullName evidence="5">Spindle pole body component</fullName>
    </recommendedName>
</protein>
<dbReference type="EMBL" id="CH408155">
    <property type="protein sequence ID" value="EDK36720.2"/>
    <property type="molecule type" value="Genomic_DNA"/>
</dbReference>
<dbReference type="GeneID" id="5129116"/>
<dbReference type="RefSeq" id="XP_001487441.2">
    <property type="nucleotide sequence ID" value="XM_001487391.1"/>
</dbReference>
<dbReference type="PANTHER" id="PTHR19302:SF33">
    <property type="entry name" value="GAMMA-TUBULIN COMPLEX COMPONENT 5"/>
    <property type="match status" value="1"/>
</dbReference>
<dbReference type="GO" id="GO:0005874">
    <property type="term" value="C:microtubule"/>
    <property type="evidence" value="ECO:0007669"/>
    <property type="project" value="UniProtKB-KW"/>
</dbReference>
<evidence type="ECO:0000256" key="3">
    <source>
        <dbReference type="ARBA" id="ARBA00022701"/>
    </source>
</evidence>
<evidence type="ECO:0000259" key="6">
    <source>
        <dbReference type="Pfam" id="PF04130"/>
    </source>
</evidence>
<keyword evidence="9" id="KW-1185">Reference proteome</keyword>
<dbReference type="InterPro" id="IPR042241">
    <property type="entry name" value="GCP_C_sf"/>
</dbReference>
<proteinExistence type="inferred from homology"/>
<comment type="subcellular location">
    <subcellularLocation>
        <location evidence="5">Cytoplasm</location>
        <location evidence="5">Cytoskeleton</location>
        <location evidence="5">Microtubule organizing center</location>
    </subcellularLocation>
</comment>
<dbReference type="InterPro" id="IPR040457">
    <property type="entry name" value="GCP_C"/>
</dbReference>
<dbReference type="VEuPathDB" id="FungiDB:PGUG_00818"/>
<evidence type="ECO:0000259" key="7">
    <source>
        <dbReference type="Pfam" id="PF17681"/>
    </source>
</evidence>
<dbReference type="PANTHER" id="PTHR19302">
    <property type="entry name" value="GAMMA TUBULIN COMPLEX PROTEIN"/>
    <property type="match status" value="1"/>
</dbReference>
<dbReference type="Pfam" id="PF17681">
    <property type="entry name" value="GCP_N_terminal"/>
    <property type="match status" value="1"/>
</dbReference>
<evidence type="ECO:0000313" key="8">
    <source>
        <dbReference type="EMBL" id="EDK36720.2"/>
    </source>
</evidence>
<dbReference type="GO" id="GO:0051011">
    <property type="term" value="F:microtubule minus-end binding"/>
    <property type="evidence" value="ECO:0007669"/>
    <property type="project" value="TreeGrafter"/>
</dbReference>
<dbReference type="Proteomes" id="UP000001997">
    <property type="component" value="Unassembled WGS sequence"/>
</dbReference>
<dbReference type="AlphaFoldDB" id="A5DC13"/>
<dbReference type="GO" id="GO:0051321">
    <property type="term" value="P:meiotic cell cycle"/>
    <property type="evidence" value="ECO:0007669"/>
    <property type="project" value="TreeGrafter"/>
</dbReference>
<dbReference type="GO" id="GO:0043015">
    <property type="term" value="F:gamma-tubulin binding"/>
    <property type="evidence" value="ECO:0007669"/>
    <property type="project" value="InterPro"/>
</dbReference>
<reference evidence="8 9" key="1">
    <citation type="journal article" date="2009" name="Nature">
        <title>Evolution of pathogenicity and sexual reproduction in eight Candida genomes.</title>
        <authorList>
            <person name="Butler G."/>
            <person name="Rasmussen M.D."/>
            <person name="Lin M.F."/>
            <person name="Santos M.A."/>
            <person name="Sakthikumar S."/>
            <person name="Munro C.A."/>
            <person name="Rheinbay E."/>
            <person name="Grabherr M."/>
            <person name="Forche A."/>
            <person name="Reedy J.L."/>
            <person name="Agrafioti I."/>
            <person name="Arnaud M.B."/>
            <person name="Bates S."/>
            <person name="Brown A.J."/>
            <person name="Brunke S."/>
            <person name="Costanzo M.C."/>
            <person name="Fitzpatrick D.A."/>
            <person name="de Groot P.W."/>
            <person name="Harris D."/>
            <person name="Hoyer L.L."/>
            <person name="Hube B."/>
            <person name="Klis F.M."/>
            <person name="Kodira C."/>
            <person name="Lennard N."/>
            <person name="Logue M.E."/>
            <person name="Martin R."/>
            <person name="Neiman A.M."/>
            <person name="Nikolaou E."/>
            <person name="Quail M.A."/>
            <person name="Quinn J."/>
            <person name="Santos M.C."/>
            <person name="Schmitzberger F.F."/>
            <person name="Sherlock G."/>
            <person name="Shah P."/>
            <person name="Silverstein K.A."/>
            <person name="Skrzypek M.S."/>
            <person name="Soll D."/>
            <person name="Staggs R."/>
            <person name="Stansfield I."/>
            <person name="Stumpf M.P."/>
            <person name="Sudbery P.E."/>
            <person name="Srikantha T."/>
            <person name="Zeng Q."/>
            <person name="Berman J."/>
            <person name="Berriman M."/>
            <person name="Heitman J."/>
            <person name="Gow N.A."/>
            <person name="Lorenz M.C."/>
            <person name="Birren B.W."/>
            <person name="Kellis M."/>
            <person name="Cuomo C.A."/>
        </authorList>
    </citation>
    <scope>NUCLEOTIDE SEQUENCE [LARGE SCALE GENOMIC DNA]</scope>
    <source>
        <strain evidence="9">ATCC 6260 / CBS 566 / DSM 6381 / JCM 1539 / NBRC 10279 / NRRL Y-324</strain>
    </source>
</reference>
<keyword evidence="2 5" id="KW-0963">Cytoplasm</keyword>
<feature type="domain" description="Gamma tubulin complex component protein N-terminal" evidence="7">
    <location>
        <begin position="158"/>
        <end position="424"/>
    </location>
</feature>
<keyword evidence="4 5" id="KW-0206">Cytoskeleton</keyword>
<dbReference type="eggNOG" id="KOG2000">
    <property type="taxonomic scope" value="Eukaryota"/>
</dbReference>
<dbReference type="GO" id="GO:0051225">
    <property type="term" value="P:spindle assembly"/>
    <property type="evidence" value="ECO:0007669"/>
    <property type="project" value="TreeGrafter"/>
</dbReference>
<feature type="domain" description="Gamma tubulin complex component C-terminal" evidence="6">
    <location>
        <begin position="439"/>
        <end position="789"/>
    </location>
</feature>
<organism evidence="8 9">
    <name type="scientific">Meyerozyma guilliermondii (strain ATCC 6260 / CBS 566 / DSM 6381 / JCM 1539 / NBRC 10279 / NRRL Y-324)</name>
    <name type="common">Yeast</name>
    <name type="synonym">Candida guilliermondii</name>
    <dbReference type="NCBI Taxonomy" id="294746"/>
    <lineage>
        <taxon>Eukaryota</taxon>
        <taxon>Fungi</taxon>
        <taxon>Dikarya</taxon>
        <taxon>Ascomycota</taxon>
        <taxon>Saccharomycotina</taxon>
        <taxon>Pichiomycetes</taxon>
        <taxon>Debaryomycetaceae</taxon>
        <taxon>Meyerozyma</taxon>
    </lineage>
</organism>
<evidence type="ECO:0000313" key="9">
    <source>
        <dbReference type="Proteomes" id="UP000001997"/>
    </source>
</evidence>
<name>A5DC13_PICGU</name>
<sequence length="837" mass="96059">MSSDLLSIYISRVLHILLPPEAGLDFIRTLSEFFSAFVDASLSRRRDLELEVSSQIRSLFAQKGWESSKFDSLLHDIDRMTSVDSIVDYLKSVINNSRHEMSPLPKSRQQMAPPPSPFNIGTGISNLRSSPLHSNAPSGTLGEVIQPYYKTLSDETILQYLPYTLLGLDSKLFVFKDNSVSLPSKLNNSYASLLNQVLESALLFRELKKRTESRSMDSSLIKRSFLSFLNSELNSYSGAVNAIFQNNPSSIIGVLKEIHPKVITLRVLFHLSDKLDIQGDELLTIVYNLTKLGDVEVQKTSNRLFSMMSVPYYEMVEHWLLKGSLVDNSNEFFISFDPQAENINEIIQFSTSRIPVFLTAINKNIGYRIFQIGKMIIFLSKYCKELEWLSSFTGHHTGTIHSYKGLASMTAHQLSQLVNQMNSELLNYMTYVVFYKFELFVHLLNCKRFMLMEASDFIEKIITNGSDIFDEPSISLTSGQLARLLVDSIKSSSVKNLDFRYQSRLDARILELSHGTIGWEVFTLEYKVIDLPINSILSSNGGITNYLKAFNFLWKVRHFTSILNAGFIESCNLRRNDLKLVNRRFSQIKQQMKRAEFSMNSRDRRTYWIIKTFNIVNVVRHEMLGLLEAITYYLSYDVIEDSFQRQLLQKFFKSRKGSGWESGMPVLSTKFRNHISEFQKQQVDAGERSGVHTELDVHEYNLDELVDIHTSYLSSIVRSRLLDGDVIGKLSGRSFVAQIYSFLEMMFQYANSWDQYAVLLVNYVGIVSLEKGLTQEAPGSEDIMELDDDLERNEESLQILTHKIYTELYLGQFKPQRDAFVRDLKSDNELRTLGRSL</sequence>
<dbReference type="GO" id="GO:0000930">
    <property type="term" value="C:gamma-tubulin complex"/>
    <property type="evidence" value="ECO:0007669"/>
    <property type="project" value="UniProtKB-ARBA"/>
</dbReference>
<dbReference type="InterPro" id="IPR007259">
    <property type="entry name" value="GCP"/>
</dbReference>
<dbReference type="STRING" id="294746.A5DC13"/>
<gene>
    <name evidence="8" type="ORF">PGUG_00818</name>
</gene>
<dbReference type="FunCoup" id="A5DC13">
    <property type="interactions" value="207"/>
</dbReference>
<evidence type="ECO:0000256" key="2">
    <source>
        <dbReference type="ARBA" id="ARBA00022490"/>
    </source>
</evidence>
<dbReference type="GO" id="GO:0000278">
    <property type="term" value="P:mitotic cell cycle"/>
    <property type="evidence" value="ECO:0007669"/>
    <property type="project" value="TreeGrafter"/>
</dbReference>
<dbReference type="GO" id="GO:0007020">
    <property type="term" value="P:microtubule nucleation"/>
    <property type="evidence" value="ECO:0007669"/>
    <property type="project" value="InterPro"/>
</dbReference>